<proteinExistence type="predicted"/>
<name>A0AAV8QIS4_ENSVE</name>
<dbReference type="AlphaFoldDB" id="A0AAV8QIS4"/>
<comment type="caution">
    <text evidence="1">The sequence shown here is derived from an EMBL/GenBank/DDBJ whole genome shotgun (WGS) entry which is preliminary data.</text>
</comment>
<accession>A0AAV8QIS4</accession>
<gene>
    <name evidence="1" type="ORF">OPV22_022104</name>
</gene>
<keyword evidence="2" id="KW-1185">Reference proteome</keyword>
<dbReference type="Proteomes" id="UP001222027">
    <property type="component" value="Unassembled WGS sequence"/>
</dbReference>
<evidence type="ECO:0000313" key="1">
    <source>
        <dbReference type="EMBL" id="KAJ8478377.1"/>
    </source>
</evidence>
<reference evidence="1 2" key="1">
    <citation type="submission" date="2022-12" db="EMBL/GenBank/DDBJ databases">
        <title>Chromosome-scale assembly of the Ensete ventricosum genome.</title>
        <authorList>
            <person name="Dussert Y."/>
            <person name="Stocks J."/>
            <person name="Wendawek A."/>
            <person name="Woldeyes F."/>
            <person name="Nichols R.A."/>
            <person name="Borrell J.S."/>
        </authorList>
    </citation>
    <scope>NUCLEOTIDE SEQUENCE [LARGE SCALE GENOMIC DNA]</scope>
    <source>
        <strain evidence="2">cv. Maze</strain>
        <tissue evidence="1">Seeds</tissue>
    </source>
</reference>
<sequence length="189" mass="20550">MASLLLPPGSSLLSPCSAAAAAAAAASSSSSRHRFLFASTGNLRKSSHRRKFFLPAAAAVLDEAPVFDPSLGFPESQDVIAPWKLKLLVLQRIDILSIVERQFGTPWAHKFELIGYNGRTCDIMPDSLLLEATLDTGEKPSNSCVSSELLEDRFVLHCHRRTACLGYLSSLNTMNLTLLFLRLCFPGNG</sequence>
<organism evidence="1 2">
    <name type="scientific">Ensete ventricosum</name>
    <name type="common">Abyssinian banana</name>
    <name type="synonym">Musa ensete</name>
    <dbReference type="NCBI Taxonomy" id="4639"/>
    <lineage>
        <taxon>Eukaryota</taxon>
        <taxon>Viridiplantae</taxon>
        <taxon>Streptophyta</taxon>
        <taxon>Embryophyta</taxon>
        <taxon>Tracheophyta</taxon>
        <taxon>Spermatophyta</taxon>
        <taxon>Magnoliopsida</taxon>
        <taxon>Liliopsida</taxon>
        <taxon>Zingiberales</taxon>
        <taxon>Musaceae</taxon>
        <taxon>Ensete</taxon>
    </lineage>
</organism>
<protein>
    <submittedName>
        <fullName evidence="1">Uncharacterized protein</fullName>
    </submittedName>
</protein>
<dbReference type="EMBL" id="JAQQAF010000006">
    <property type="protein sequence ID" value="KAJ8478377.1"/>
    <property type="molecule type" value="Genomic_DNA"/>
</dbReference>
<evidence type="ECO:0000313" key="2">
    <source>
        <dbReference type="Proteomes" id="UP001222027"/>
    </source>
</evidence>